<protein>
    <submittedName>
        <fullName evidence="2">Uncharacterized protein</fullName>
    </submittedName>
</protein>
<dbReference type="EMBL" id="JAATIQ010000048">
    <property type="protein sequence ID" value="KAF4393717.1"/>
    <property type="molecule type" value="Genomic_DNA"/>
</dbReference>
<feature type="compositionally biased region" description="Polar residues" evidence="1">
    <location>
        <begin position="8"/>
        <end position="18"/>
    </location>
</feature>
<dbReference type="AlphaFoldDB" id="A0A7J6E9Q7"/>
<name>A0A7J6E9Q7_CANSA</name>
<dbReference type="PANTHER" id="PTHR39708:SF2">
    <property type="entry name" value="BLOC-1-RELATED COMPLEX SUBUNIT 6 C-TERMINAL HELIX DOMAIN-CONTAINING PROTEIN"/>
    <property type="match status" value="1"/>
</dbReference>
<evidence type="ECO:0000256" key="1">
    <source>
        <dbReference type="SAM" id="MobiDB-lite"/>
    </source>
</evidence>
<keyword evidence="5" id="KW-1185">Reference proteome</keyword>
<gene>
    <name evidence="2" type="ORF">F8388_012958</name>
    <name evidence="3" type="ORF">G4B88_007703</name>
</gene>
<evidence type="ECO:0000313" key="5">
    <source>
        <dbReference type="Proteomes" id="UP000583929"/>
    </source>
</evidence>
<feature type="non-terminal residue" evidence="2">
    <location>
        <position position="132"/>
    </location>
</feature>
<dbReference type="EMBL" id="JAATIP010000268">
    <property type="protein sequence ID" value="KAF4355183.1"/>
    <property type="molecule type" value="Genomic_DNA"/>
</dbReference>
<comment type="caution">
    <text evidence="2">The sequence shown here is derived from an EMBL/GenBank/DDBJ whole genome shotgun (WGS) entry which is preliminary data.</text>
</comment>
<sequence length="132" mass="14208">GEALDGDSGSTSSQTLISPTGLEPITNFAKGNDGQYESEPPINRAEILKALEVVERDSIAISESFASLFASLRVALSGVMLDSATKGNRYINSCLRLNEEMNGVDNLATQLKILRRNVDVLDSAVNKLLRIP</sequence>
<evidence type="ECO:0000313" key="4">
    <source>
        <dbReference type="Proteomes" id="UP000525078"/>
    </source>
</evidence>
<proteinExistence type="predicted"/>
<organism evidence="2 4">
    <name type="scientific">Cannabis sativa</name>
    <name type="common">Hemp</name>
    <name type="synonym">Marijuana</name>
    <dbReference type="NCBI Taxonomy" id="3483"/>
    <lineage>
        <taxon>Eukaryota</taxon>
        <taxon>Viridiplantae</taxon>
        <taxon>Streptophyta</taxon>
        <taxon>Embryophyta</taxon>
        <taxon>Tracheophyta</taxon>
        <taxon>Spermatophyta</taxon>
        <taxon>Magnoliopsida</taxon>
        <taxon>eudicotyledons</taxon>
        <taxon>Gunneridae</taxon>
        <taxon>Pentapetalae</taxon>
        <taxon>rosids</taxon>
        <taxon>fabids</taxon>
        <taxon>Rosales</taxon>
        <taxon>Cannabaceae</taxon>
        <taxon>Cannabis</taxon>
    </lineage>
</organism>
<reference evidence="4 5" key="1">
    <citation type="journal article" date="2020" name="bioRxiv">
        <title>Sequence and annotation of 42 cannabis genomes reveals extensive copy number variation in cannabinoid synthesis and pathogen resistance genes.</title>
        <authorList>
            <person name="Mckernan K.J."/>
            <person name="Helbert Y."/>
            <person name="Kane L.T."/>
            <person name="Ebling H."/>
            <person name="Zhang L."/>
            <person name="Liu B."/>
            <person name="Eaton Z."/>
            <person name="Mclaughlin S."/>
            <person name="Kingan S."/>
            <person name="Baybayan P."/>
            <person name="Concepcion G."/>
            <person name="Jordan M."/>
            <person name="Riva A."/>
            <person name="Barbazuk W."/>
            <person name="Harkins T."/>
        </authorList>
    </citation>
    <scope>NUCLEOTIDE SEQUENCE [LARGE SCALE GENOMIC DNA]</scope>
    <source>
        <strain evidence="4 5">cv. Jamaican Lion 4</strain>
        <strain evidence="3">Father</strain>
        <strain evidence="2">Mother</strain>
        <tissue evidence="2">Leaf</tissue>
    </source>
</reference>
<feature type="region of interest" description="Disordered" evidence="1">
    <location>
        <begin position="1"/>
        <end position="25"/>
    </location>
</feature>
<accession>A0A7J6E9Q7</accession>
<dbReference type="PANTHER" id="PTHR39708">
    <property type="entry name" value="OS07G0483400 PROTEIN"/>
    <property type="match status" value="1"/>
</dbReference>
<evidence type="ECO:0000313" key="2">
    <source>
        <dbReference type="EMBL" id="KAF4355183.1"/>
    </source>
</evidence>
<dbReference type="Proteomes" id="UP000583929">
    <property type="component" value="Unassembled WGS sequence"/>
</dbReference>
<evidence type="ECO:0000313" key="3">
    <source>
        <dbReference type="EMBL" id="KAF4393717.1"/>
    </source>
</evidence>
<dbReference type="Proteomes" id="UP000525078">
    <property type="component" value="Unassembled WGS sequence"/>
</dbReference>